<evidence type="ECO:0000313" key="2">
    <source>
        <dbReference type="EMBL" id="AMQ18661.1"/>
    </source>
</evidence>
<dbReference type="Proteomes" id="UP000073604">
    <property type="component" value="Chromosome"/>
</dbReference>
<feature type="transmembrane region" description="Helical" evidence="1">
    <location>
        <begin position="110"/>
        <end position="134"/>
    </location>
</feature>
<dbReference type="AlphaFoldDB" id="A0A142CV59"/>
<keyword evidence="1" id="KW-0812">Transmembrane</keyword>
<protein>
    <submittedName>
        <fullName evidence="2">Uncharacterized protein</fullName>
    </submittedName>
</protein>
<evidence type="ECO:0000313" key="3">
    <source>
        <dbReference type="Proteomes" id="UP000073604"/>
    </source>
</evidence>
<keyword evidence="3" id="KW-1185">Reference proteome</keyword>
<gene>
    <name evidence="2" type="ORF">A0127_05500</name>
</gene>
<keyword evidence="1" id="KW-1133">Transmembrane helix</keyword>
<evidence type="ECO:0000256" key="1">
    <source>
        <dbReference type="SAM" id="Phobius"/>
    </source>
</evidence>
<sequence length="144" mass="16485">MVVNTLIFLHQGTEYNSTYIAINSWLELNVDVGTVVTPSRFYPKHVFQYTSACSPGSNETDNNLIGVVRVEISLEGFSNFLLIVIAPFLLISQLMILGSREAIRRNNLEGIVRLYTWAFVYPFTYICIIFSIYVTKSNYWNNPN</sequence>
<name>A0A142CV59_9EURY</name>
<proteinExistence type="predicted"/>
<dbReference type="EMBL" id="CP014750">
    <property type="protein sequence ID" value="AMQ18661.1"/>
    <property type="molecule type" value="Genomic_DNA"/>
</dbReference>
<keyword evidence="1" id="KW-0472">Membrane</keyword>
<accession>A0A142CV59</accession>
<dbReference type="KEGG" id="tpep:A0127_05500"/>
<feature type="transmembrane region" description="Helical" evidence="1">
    <location>
        <begin position="77"/>
        <end position="98"/>
    </location>
</feature>
<reference evidence="3" key="1">
    <citation type="submission" date="2016-03" db="EMBL/GenBank/DDBJ databases">
        <authorList>
            <person name="Oger P.M."/>
        </authorList>
    </citation>
    <scope>NUCLEOTIDE SEQUENCE [LARGE SCALE GENOMIC DNA]</scope>
    <source>
        <strain evidence="3">OG-1</strain>
    </source>
</reference>
<organism evidence="2 3">
    <name type="scientific">Thermococcus peptonophilus</name>
    <dbReference type="NCBI Taxonomy" id="53952"/>
    <lineage>
        <taxon>Archaea</taxon>
        <taxon>Methanobacteriati</taxon>
        <taxon>Methanobacteriota</taxon>
        <taxon>Thermococci</taxon>
        <taxon>Thermococcales</taxon>
        <taxon>Thermococcaceae</taxon>
        <taxon>Thermococcus</taxon>
    </lineage>
</organism>